<evidence type="ECO:0000313" key="3">
    <source>
        <dbReference type="Proteomes" id="UP000286931"/>
    </source>
</evidence>
<comment type="caution">
    <text evidence="2">The sequence shown here is derived from an EMBL/GenBank/DDBJ whole genome shotgun (WGS) entry which is preliminary data.</text>
</comment>
<evidence type="ECO:0000256" key="1">
    <source>
        <dbReference type="SAM" id="MobiDB-lite"/>
    </source>
</evidence>
<sequence length="104" mass="10534">MEAADSTPRVPGEPLGAAEDFGVTTRSVRAFFPVPGQPRTAVSALSAEDPDAWPYHVDVMAAIRTSVTFTPPGVAARVADALAGGPAAESAPARSGSRIADLCG</sequence>
<feature type="region of interest" description="Disordered" evidence="1">
    <location>
        <begin position="83"/>
        <end position="104"/>
    </location>
</feature>
<proteinExistence type="predicted"/>
<protein>
    <submittedName>
        <fullName evidence="2">Uncharacterized protein</fullName>
    </submittedName>
</protein>
<accession>A0A401YLA4</accession>
<dbReference type="EMBL" id="BIFH01000017">
    <property type="protein sequence ID" value="GCD95377.1"/>
    <property type="molecule type" value="Genomic_DNA"/>
</dbReference>
<gene>
    <name evidence="2" type="ORF">EHYA_03049</name>
</gene>
<name>A0A401YLA4_9ACTN</name>
<dbReference type="Proteomes" id="UP000286931">
    <property type="component" value="Unassembled WGS sequence"/>
</dbReference>
<evidence type="ECO:0000313" key="2">
    <source>
        <dbReference type="EMBL" id="GCD95377.1"/>
    </source>
</evidence>
<keyword evidence="3" id="KW-1185">Reference proteome</keyword>
<reference evidence="2 3" key="1">
    <citation type="submission" date="2018-12" db="EMBL/GenBank/DDBJ databases">
        <title>Draft genome sequence of Embleya hyalina NBRC 13850T.</title>
        <authorList>
            <person name="Komaki H."/>
            <person name="Hosoyama A."/>
            <person name="Kimura A."/>
            <person name="Ichikawa N."/>
            <person name="Tamura T."/>
        </authorList>
    </citation>
    <scope>NUCLEOTIDE SEQUENCE [LARGE SCALE GENOMIC DNA]</scope>
    <source>
        <strain evidence="2 3">NBRC 13850</strain>
    </source>
</reference>
<organism evidence="2 3">
    <name type="scientific">Embleya hyalina</name>
    <dbReference type="NCBI Taxonomy" id="516124"/>
    <lineage>
        <taxon>Bacteria</taxon>
        <taxon>Bacillati</taxon>
        <taxon>Actinomycetota</taxon>
        <taxon>Actinomycetes</taxon>
        <taxon>Kitasatosporales</taxon>
        <taxon>Streptomycetaceae</taxon>
        <taxon>Embleya</taxon>
    </lineage>
</organism>
<dbReference type="AlphaFoldDB" id="A0A401YLA4"/>